<dbReference type="KEGG" id="sfol:H3H32_02690"/>
<keyword evidence="2" id="KW-1185">Reference proteome</keyword>
<accession>A0A7G5GYE0</accession>
<dbReference type="AlphaFoldDB" id="A0A7G5GYE0"/>
<evidence type="ECO:0000313" key="1">
    <source>
        <dbReference type="EMBL" id="QMW03882.1"/>
    </source>
</evidence>
<dbReference type="RefSeq" id="WP_182461138.1">
    <property type="nucleotide sequence ID" value="NZ_CP059732.1"/>
</dbReference>
<gene>
    <name evidence="1" type="ORF">H3H32_02690</name>
</gene>
<dbReference type="EMBL" id="CP059732">
    <property type="protein sequence ID" value="QMW03882.1"/>
    <property type="molecule type" value="Genomic_DNA"/>
</dbReference>
<protein>
    <submittedName>
        <fullName evidence="1">Uncharacterized protein</fullName>
    </submittedName>
</protein>
<evidence type="ECO:0000313" key="2">
    <source>
        <dbReference type="Proteomes" id="UP000515369"/>
    </source>
</evidence>
<dbReference type="Proteomes" id="UP000515369">
    <property type="component" value="Chromosome"/>
</dbReference>
<reference evidence="1 2" key="1">
    <citation type="submission" date="2020-07" db="EMBL/GenBank/DDBJ databases">
        <title>Spirosoma foliorum sp. nov., isolated from the leaves on the Nejang mountain Korea, Republic of.</title>
        <authorList>
            <person name="Ho H."/>
            <person name="Lee Y.-J."/>
            <person name="Nurcahyanto D.-A."/>
            <person name="Kim S.-G."/>
        </authorList>
    </citation>
    <scope>NUCLEOTIDE SEQUENCE [LARGE SCALE GENOMIC DNA]</scope>
    <source>
        <strain evidence="1 2">PL0136</strain>
    </source>
</reference>
<name>A0A7G5GYE0_9BACT</name>
<organism evidence="1 2">
    <name type="scientific">Spirosoma foliorum</name>
    <dbReference type="NCBI Taxonomy" id="2710596"/>
    <lineage>
        <taxon>Bacteria</taxon>
        <taxon>Pseudomonadati</taxon>
        <taxon>Bacteroidota</taxon>
        <taxon>Cytophagia</taxon>
        <taxon>Cytophagales</taxon>
        <taxon>Cytophagaceae</taxon>
        <taxon>Spirosoma</taxon>
    </lineage>
</organism>
<proteinExistence type="predicted"/>
<sequence>MVSSSISPRGRWVAGQSNAYLPAFRRQVSRPATGRFRLIWRLPLTSKTPRQSGFDKLGGLGATAQTPWWLRLDRNGFVPLLSFANRPKNRIVRFTRSAWAGYR</sequence>